<protein>
    <submittedName>
        <fullName evidence="1">Uncharacterized protein</fullName>
    </submittedName>
</protein>
<dbReference type="EMBL" id="LDWR01000058">
    <property type="protein sequence ID" value="KML48197.1"/>
    <property type="molecule type" value="Genomic_DNA"/>
</dbReference>
<reference evidence="1 2" key="1">
    <citation type="submission" date="2015-05" db="EMBL/GenBank/DDBJ databases">
        <title>Draft genome of Burkholderia cepacia LK29.</title>
        <authorList>
            <person name="Chan X.Y."/>
        </authorList>
    </citation>
    <scope>NUCLEOTIDE SEQUENCE [LARGE SCALE GENOMIC DNA]</scope>
    <source>
        <strain evidence="1 2">LK29</strain>
    </source>
</reference>
<accession>A0A0J5WLS8</accession>
<comment type="caution">
    <text evidence="1">The sequence shown here is derived from an EMBL/GenBank/DDBJ whole genome shotgun (WGS) entry which is preliminary data.</text>
</comment>
<dbReference type="AlphaFoldDB" id="A0A0J5WLS8"/>
<dbReference type="PATRIC" id="fig|292.27.peg.6752"/>
<dbReference type="Proteomes" id="UP000036338">
    <property type="component" value="Unassembled WGS sequence"/>
</dbReference>
<proteinExistence type="predicted"/>
<evidence type="ECO:0000313" key="2">
    <source>
        <dbReference type="Proteomes" id="UP000036338"/>
    </source>
</evidence>
<sequence>MPTLGMQTIVCGKTIQVALMTDMATASIFVMNNDDGSHQPRIMKIRQYLDAGMTGEDVVRHVLNIVVASIERRGRLWAH</sequence>
<evidence type="ECO:0000313" key="1">
    <source>
        <dbReference type="EMBL" id="KML48197.1"/>
    </source>
</evidence>
<gene>
    <name evidence="1" type="ORF">VL15_30500</name>
</gene>
<name>A0A0J5WLS8_BURCE</name>
<organism evidence="1 2">
    <name type="scientific">Burkholderia cepacia</name>
    <name type="common">Pseudomonas cepacia</name>
    <dbReference type="NCBI Taxonomy" id="292"/>
    <lineage>
        <taxon>Bacteria</taxon>
        <taxon>Pseudomonadati</taxon>
        <taxon>Pseudomonadota</taxon>
        <taxon>Betaproteobacteria</taxon>
        <taxon>Burkholderiales</taxon>
        <taxon>Burkholderiaceae</taxon>
        <taxon>Burkholderia</taxon>
        <taxon>Burkholderia cepacia complex</taxon>
    </lineage>
</organism>